<evidence type="ECO:0000313" key="1">
    <source>
        <dbReference type="EMBL" id="RTQ44876.1"/>
    </source>
</evidence>
<organism evidence="1 2">
    <name type="scientific">Hymenobacter gummosus</name>
    <dbReference type="NCBI Taxonomy" id="1776032"/>
    <lineage>
        <taxon>Bacteria</taxon>
        <taxon>Pseudomonadati</taxon>
        <taxon>Bacteroidota</taxon>
        <taxon>Cytophagia</taxon>
        <taxon>Cytophagales</taxon>
        <taxon>Hymenobacteraceae</taxon>
        <taxon>Hymenobacter</taxon>
    </lineage>
</organism>
<comment type="caution">
    <text evidence="1">The sequence shown here is derived from an EMBL/GenBank/DDBJ whole genome shotgun (WGS) entry which is preliminary data.</text>
</comment>
<name>A0A431TUJ0_9BACT</name>
<dbReference type="RefSeq" id="WP_207896013.1">
    <property type="nucleotide sequence ID" value="NZ_RXOF01000024.1"/>
</dbReference>
<dbReference type="EMBL" id="RXOF01000024">
    <property type="protein sequence ID" value="RTQ44876.1"/>
    <property type="molecule type" value="Genomic_DNA"/>
</dbReference>
<gene>
    <name evidence="1" type="ORF">EJV47_27100</name>
</gene>
<evidence type="ECO:0000313" key="2">
    <source>
        <dbReference type="Proteomes" id="UP000282184"/>
    </source>
</evidence>
<protein>
    <submittedName>
        <fullName evidence="1">Uncharacterized protein</fullName>
    </submittedName>
</protein>
<dbReference type="Proteomes" id="UP000282184">
    <property type="component" value="Unassembled WGS sequence"/>
</dbReference>
<proteinExistence type="predicted"/>
<keyword evidence="2" id="KW-1185">Reference proteome</keyword>
<accession>A0A431TUJ0</accession>
<reference evidence="1 2" key="1">
    <citation type="submission" date="2018-12" db="EMBL/GenBank/DDBJ databases">
        <title>Hymenobacter gummosus sp. nov., isolated from a spring.</title>
        <authorList>
            <person name="Nie L."/>
        </authorList>
    </citation>
    <scope>NUCLEOTIDE SEQUENCE [LARGE SCALE GENOMIC DNA]</scope>
    <source>
        <strain evidence="1 2">KCTC 52166</strain>
    </source>
</reference>
<sequence>MYVVRRHSRRLFFPAGLLALAWLLCLGCALLAARPELQRFRQRVLQVSMPPLQQASTNFESVRVSFFPAEIYASPARLDTMHPWHTVQFNGNVWQDDLNLRTAKFVARQLHADPDHDRGLRIQFGQGSQYRNLVAMLNMFQVVGLKKYWFDTQHRPTVMYPTALYSYTVPGYHASYPSLTCEVLQYLPPPPPWQQQLRAELLAAFEPATWRPLFRPNWRYSTLLLLLLPLAAAWQLRRLRAANSAR</sequence>
<dbReference type="AlphaFoldDB" id="A0A431TUJ0"/>